<protein>
    <submittedName>
        <fullName evidence="1">Uncharacterized protein</fullName>
    </submittedName>
</protein>
<proteinExistence type="predicted"/>
<dbReference type="AlphaFoldDB" id="A0A0E9XEK3"/>
<dbReference type="EMBL" id="GBXM01007508">
    <property type="protein sequence ID" value="JAI01070.1"/>
    <property type="molecule type" value="Transcribed_RNA"/>
</dbReference>
<reference evidence="1" key="1">
    <citation type="submission" date="2014-11" db="EMBL/GenBank/DDBJ databases">
        <authorList>
            <person name="Amaro Gonzalez C."/>
        </authorList>
    </citation>
    <scope>NUCLEOTIDE SEQUENCE</scope>
</reference>
<reference evidence="1" key="2">
    <citation type="journal article" date="2015" name="Fish Shellfish Immunol.">
        <title>Early steps in the European eel (Anguilla anguilla)-Vibrio vulnificus interaction in the gills: Role of the RtxA13 toxin.</title>
        <authorList>
            <person name="Callol A."/>
            <person name="Pajuelo D."/>
            <person name="Ebbesson L."/>
            <person name="Teles M."/>
            <person name="MacKenzie S."/>
            <person name="Amaro C."/>
        </authorList>
    </citation>
    <scope>NUCLEOTIDE SEQUENCE</scope>
</reference>
<accession>A0A0E9XEK3</accession>
<sequence length="39" mass="4651">MERNTTPAVSLKIQLIHPVLYLLDSQRNLQFLNRDKEQQ</sequence>
<organism evidence="1">
    <name type="scientific">Anguilla anguilla</name>
    <name type="common">European freshwater eel</name>
    <name type="synonym">Muraena anguilla</name>
    <dbReference type="NCBI Taxonomy" id="7936"/>
    <lineage>
        <taxon>Eukaryota</taxon>
        <taxon>Metazoa</taxon>
        <taxon>Chordata</taxon>
        <taxon>Craniata</taxon>
        <taxon>Vertebrata</taxon>
        <taxon>Euteleostomi</taxon>
        <taxon>Actinopterygii</taxon>
        <taxon>Neopterygii</taxon>
        <taxon>Teleostei</taxon>
        <taxon>Anguilliformes</taxon>
        <taxon>Anguillidae</taxon>
        <taxon>Anguilla</taxon>
    </lineage>
</organism>
<name>A0A0E9XEK3_ANGAN</name>
<evidence type="ECO:0000313" key="1">
    <source>
        <dbReference type="EMBL" id="JAI01070.1"/>
    </source>
</evidence>